<dbReference type="EMBL" id="JABWPM010000041">
    <property type="protein sequence ID" value="NUY99096.1"/>
    <property type="molecule type" value="Genomic_DNA"/>
</dbReference>
<proteinExistence type="predicted"/>
<dbReference type="AlphaFoldDB" id="A0A7Y6NIK6"/>
<dbReference type="InterPro" id="IPR036770">
    <property type="entry name" value="Ankyrin_rpt-contain_sf"/>
</dbReference>
<dbReference type="Proteomes" id="UP000566985">
    <property type="component" value="Unassembled WGS sequence"/>
</dbReference>
<evidence type="ECO:0000313" key="4">
    <source>
        <dbReference type="Proteomes" id="UP000566985"/>
    </source>
</evidence>
<accession>A0A7Y6NIK6</accession>
<name>A0A7Y6NIK6_9GAMM</name>
<keyword evidence="2" id="KW-0040">ANK repeat</keyword>
<keyword evidence="1" id="KW-0677">Repeat</keyword>
<comment type="caution">
    <text evidence="3">The sequence shown here is derived from an EMBL/GenBank/DDBJ whole genome shotgun (WGS) entry which is preliminary data.</text>
</comment>
<dbReference type="GeneID" id="57347841"/>
<sequence length="166" mass="18553">MKNLLNTVERVLNKNLSVSKLLFSEDVELVKLAINLIDSNRVNINQVDNEGKTALFGASYEVSCLLINAGIDVNYKDSNGNTALFFSDYFTTDLLIRSGAQVNIRNDNNMTAMFGADIYKARSLIKSGARLYVRSKSGFTALDYSLLRAYKAELELKYNEMKILSA</sequence>
<reference evidence="3 4" key="1">
    <citation type="submission" date="2020-05" db="EMBL/GenBank/DDBJ databases">
        <title>Whole Genome Sequences of Enterobacteriales Associated with the International Space Station.</title>
        <authorList>
            <person name="Bharadwaj A."/>
            <person name="Daudu R."/>
            <person name="Singh N."/>
            <person name="Wood J."/>
            <person name="Debieu M."/>
            <person name="Mason C."/>
            <person name="Wang C."/>
            <person name="Venkateswaran K."/>
        </authorList>
    </citation>
    <scope>NUCLEOTIDE SEQUENCE [LARGE SCALE GENOMIC DNA]</scope>
    <source>
        <strain evidence="3 4">IF5SW-B1</strain>
    </source>
</reference>
<dbReference type="PANTHER" id="PTHR24134">
    <property type="entry name" value="ANKYRIN REPEAT-CONTAINING PROTEIN DDB_G0279043"/>
    <property type="match status" value="1"/>
</dbReference>
<protein>
    <submittedName>
        <fullName evidence="3">Ankyrin repeat domain-containing protein</fullName>
    </submittedName>
</protein>
<dbReference type="SUPFAM" id="SSF48403">
    <property type="entry name" value="Ankyrin repeat"/>
    <property type="match status" value="1"/>
</dbReference>
<dbReference type="Gene3D" id="1.25.40.20">
    <property type="entry name" value="Ankyrin repeat-containing domain"/>
    <property type="match status" value="2"/>
</dbReference>
<evidence type="ECO:0000313" key="3">
    <source>
        <dbReference type="EMBL" id="NUY99096.1"/>
    </source>
</evidence>
<gene>
    <name evidence="3" type="ORF">HU668_21900</name>
</gene>
<dbReference type="RefSeq" id="WP_069729790.1">
    <property type="nucleotide sequence ID" value="NZ_JABWPE010000041.1"/>
</dbReference>
<evidence type="ECO:0000256" key="1">
    <source>
        <dbReference type="ARBA" id="ARBA00022737"/>
    </source>
</evidence>
<evidence type="ECO:0000256" key="2">
    <source>
        <dbReference type="ARBA" id="ARBA00023043"/>
    </source>
</evidence>
<dbReference type="PANTHER" id="PTHR24134:SF9">
    <property type="entry name" value="ANKYRIN REPEAT AND SOCS BOX PROTEIN 8"/>
    <property type="match status" value="1"/>
</dbReference>
<organism evidence="3 4">
    <name type="scientific">Pantoea brenneri</name>
    <dbReference type="NCBI Taxonomy" id="472694"/>
    <lineage>
        <taxon>Bacteria</taxon>
        <taxon>Pseudomonadati</taxon>
        <taxon>Pseudomonadota</taxon>
        <taxon>Gammaproteobacteria</taxon>
        <taxon>Enterobacterales</taxon>
        <taxon>Erwiniaceae</taxon>
        <taxon>Pantoea</taxon>
    </lineage>
</organism>